<accession>A0AC35UG41</accession>
<evidence type="ECO:0000313" key="1">
    <source>
        <dbReference type="Proteomes" id="UP000095286"/>
    </source>
</evidence>
<dbReference type="WBParaSite" id="RSKR_0001112200.1">
    <property type="protein sequence ID" value="RSKR_0001112200.1"/>
    <property type="gene ID" value="RSKR_0001112200"/>
</dbReference>
<name>A0AC35UG41_9BILA</name>
<protein>
    <submittedName>
        <fullName evidence="2">CRAL-TRIO domain-containing protein</fullName>
    </submittedName>
</protein>
<sequence>MTKGISTHYGEELSPDSKYLVDSVRKQLKQAIHPNYDTDFNVYRFVMAAERLHKKKDEIVKVAGDSLSNHLRIRKSLQLDTMADIPFEENPLFKKQFMPQGDIIDSTDIHNRILWYIEYATISVDTIAHGMRSSQSCILQFYQFEHMLKMINKQEAKTGKLSSVRHIIDMDGYEINPFTMLFVSSGTLTYYSQLFHYENYPELVTPVDIVRIAKWIHIPYKLAKAMMPTGFSERFRLLDDKYLQVLEEEINPKDIPVKLGGINETISCKGAKKLHEEEYWKPMMPGIIDTLEHLVVHARKNKVICIEVETPKELAWYFKSEGDVFFGVFYDSQNSIKSDEHLEKFDFEDTEMVYPWLKIAAKLVHEAGTIKLDRPGKYYMVFGNKHSWIAKRTIELGLQLRDATGIKKHSLDGSLQNATGGESIFKCLEAGFE</sequence>
<organism evidence="1 2">
    <name type="scientific">Rhabditophanes sp. KR3021</name>
    <dbReference type="NCBI Taxonomy" id="114890"/>
    <lineage>
        <taxon>Eukaryota</taxon>
        <taxon>Metazoa</taxon>
        <taxon>Ecdysozoa</taxon>
        <taxon>Nematoda</taxon>
        <taxon>Chromadorea</taxon>
        <taxon>Rhabditida</taxon>
        <taxon>Tylenchina</taxon>
        <taxon>Panagrolaimomorpha</taxon>
        <taxon>Strongyloidoidea</taxon>
        <taxon>Alloionematidae</taxon>
        <taxon>Rhabditophanes</taxon>
    </lineage>
</organism>
<reference evidence="2" key="1">
    <citation type="submission" date="2016-11" db="UniProtKB">
        <authorList>
            <consortium name="WormBaseParasite"/>
        </authorList>
    </citation>
    <scope>IDENTIFICATION</scope>
    <source>
        <strain evidence="2">KR3021</strain>
    </source>
</reference>
<proteinExistence type="predicted"/>
<dbReference type="Proteomes" id="UP000095286">
    <property type="component" value="Unplaced"/>
</dbReference>
<evidence type="ECO:0000313" key="2">
    <source>
        <dbReference type="WBParaSite" id="RSKR_0001112200.1"/>
    </source>
</evidence>